<dbReference type="InterPro" id="IPR032675">
    <property type="entry name" value="LRR_dom_sf"/>
</dbReference>
<dbReference type="PROSITE" id="PS51450">
    <property type="entry name" value="LRR"/>
    <property type="match status" value="1"/>
</dbReference>
<dbReference type="AlphaFoldDB" id="A0A5A9P9T0"/>
<evidence type="ECO:0000313" key="2">
    <source>
        <dbReference type="Proteomes" id="UP000324632"/>
    </source>
</evidence>
<sequence>MWFGPGLVSLSLKENQLEELPDLSPLTGLQNLTLGNSPLMCDCKLLPFYRWLSNPSLKVGALCGYPSELRGQSLIKAGVFKNCSRENRREGKANGTDAGEETHIISLSNINDVTWAVTVLVFLGSTGGWV</sequence>
<accession>A0A5A9P9T0</accession>
<evidence type="ECO:0008006" key="3">
    <source>
        <dbReference type="Google" id="ProtNLM"/>
    </source>
</evidence>
<keyword evidence="2" id="KW-1185">Reference proteome</keyword>
<reference evidence="1 2" key="1">
    <citation type="journal article" date="2019" name="Mol. Ecol. Resour.">
        <title>Chromosome-level genome assembly of Triplophysa tibetana, a fish adapted to the harsh high-altitude environment of the Tibetan Plateau.</title>
        <authorList>
            <person name="Yang X."/>
            <person name="Liu H."/>
            <person name="Ma Z."/>
            <person name="Zou Y."/>
            <person name="Zou M."/>
            <person name="Mao Y."/>
            <person name="Li X."/>
            <person name="Wang H."/>
            <person name="Chen T."/>
            <person name="Wang W."/>
            <person name="Yang R."/>
        </authorList>
    </citation>
    <scope>NUCLEOTIDE SEQUENCE [LARGE SCALE GENOMIC DNA]</scope>
    <source>
        <strain evidence="1">TTIB1903HZAU</strain>
        <tissue evidence="1">Muscle</tissue>
    </source>
</reference>
<organism evidence="1 2">
    <name type="scientific">Triplophysa tibetana</name>
    <dbReference type="NCBI Taxonomy" id="1572043"/>
    <lineage>
        <taxon>Eukaryota</taxon>
        <taxon>Metazoa</taxon>
        <taxon>Chordata</taxon>
        <taxon>Craniata</taxon>
        <taxon>Vertebrata</taxon>
        <taxon>Euteleostomi</taxon>
        <taxon>Actinopterygii</taxon>
        <taxon>Neopterygii</taxon>
        <taxon>Teleostei</taxon>
        <taxon>Ostariophysi</taxon>
        <taxon>Cypriniformes</taxon>
        <taxon>Nemacheilidae</taxon>
        <taxon>Triplophysa</taxon>
    </lineage>
</organism>
<name>A0A5A9P9T0_9TELE</name>
<dbReference type="SUPFAM" id="SSF52058">
    <property type="entry name" value="L domain-like"/>
    <property type="match status" value="1"/>
</dbReference>
<dbReference type="EMBL" id="SOYY01000008">
    <property type="protein sequence ID" value="KAA0717789.1"/>
    <property type="molecule type" value="Genomic_DNA"/>
</dbReference>
<comment type="caution">
    <text evidence="1">The sequence shown here is derived from an EMBL/GenBank/DDBJ whole genome shotgun (WGS) entry which is preliminary data.</text>
</comment>
<proteinExistence type="predicted"/>
<dbReference type="Proteomes" id="UP000324632">
    <property type="component" value="Chromosome 8"/>
</dbReference>
<dbReference type="InterPro" id="IPR001611">
    <property type="entry name" value="Leu-rich_rpt"/>
</dbReference>
<protein>
    <recommendedName>
        <fullName evidence="3">LRRCT domain-containing protein</fullName>
    </recommendedName>
</protein>
<gene>
    <name evidence="1" type="ORF">E1301_Tti001617</name>
</gene>
<evidence type="ECO:0000313" key="1">
    <source>
        <dbReference type="EMBL" id="KAA0717789.1"/>
    </source>
</evidence>
<dbReference type="Gene3D" id="3.80.10.10">
    <property type="entry name" value="Ribonuclease Inhibitor"/>
    <property type="match status" value="1"/>
</dbReference>